<sequence>MWIVRLALNRPYTFIVASILILLLGLSSIATMPTDIFPAIDIPVITVVYDYRGLQAQEMEQRITTFSEFIMSTVNDVKSIDSQTVRGYAVLMIYFQPQVRIDAAMAQVGAATQSIRFRFPAGVNPPWVLRFSASTVPIYQLALSSDTLSQSELYDYGIFRIRQRISTIPGTLLSAPHGGVVRQIMVDLNQQALLAKGLSPIDIESAITAQDVTMPTGTIKIGGREYGSSLNNSPVDALALNDVPVKVVNNSVVFMRDVAHVRDGWMVQQNIVRANGKPSVLTPIFKTGSVSTLTIINEIKNKVLPIVQAAAPKGMKIQGLFDQSVFVRAAIEGVLREGAIASCLTALMILIFLGSWRSTLIIAISIPLSILSSIIVLNALGQTLNTMTLGGLALAIGILVDDATVTIENIHRHMGTQSLYDAVLHGAAEIATPTFVSTLTICIVFVSVVFLTGPAKYLFTPMAMAVVFAMIASYILSRTLVPTLVKYFLASENHSSADEPHRTAAGKQSSWFERFTNRFNAGYLKVQEYYTRLLHSFLENHRTALIACAGVMATAFLLLPFIGRDFFPAVDTGQFRLHVRTMPGTRIEQTAVLFSQVEQNIRQVVPANQLNLVLDDIGLPQDPIDFTFGFTPNIGAFDGEILVSLNQNHAPTEAYIEALRRELPKKFPAMTFYFEPADMVTQILDFGLSAPIDVEVQGTDAGNFDVARSLRSKIAAIPGAVDVHLQQVMDSPNLKIDVDRTRAAQFGLTQQDVANNLFVSMASGYAVAPNFWVDPKMNLTYTVTAQTPQYRLDSINALKNTPIPIKTLPNQTEMLGNLATITPSYEPVVINHHNVQRAYDVLLNTQATDLGSIEKKVQRVVEDAQKKLPPGNVIEIRGQVESMNEAFTRLGIGLAFAAMLVYLLMVVNYQSWLDPFIIICALPGAFCGIVWALFLTQTTFNVPSLMGAIMSIGVATANSILLVTFAKQQSEAGYSAYDAAVSAGATRLRPIIMTAFAMIVGMLPMALGMGEGGEQNAPLARAVIGGLSMATFATLFFVPLMYSLVHGNRKNQQQENA</sequence>
<dbReference type="EMBL" id="SHKW01000001">
    <property type="protein sequence ID" value="RZU39398.1"/>
    <property type="molecule type" value="Genomic_DNA"/>
</dbReference>
<proteinExistence type="predicted"/>
<feature type="transmembrane region" description="Helical" evidence="1">
    <location>
        <begin position="12"/>
        <end position="32"/>
    </location>
</feature>
<keyword evidence="1" id="KW-0812">Transmembrane</keyword>
<feature type="transmembrane region" description="Helical" evidence="1">
    <location>
        <begin position="1019"/>
        <end position="1045"/>
    </location>
</feature>
<dbReference type="PANTHER" id="PTHR32063:SF8">
    <property type="entry name" value="CATION EFFLUX PROTEIN"/>
    <property type="match status" value="1"/>
</dbReference>
<dbReference type="SUPFAM" id="SSF82693">
    <property type="entry name" value="Multidrug efflux transporter AcrB pore domain, PN1, PN2, PC1 and PC2 subdomains"/>
    <property type="match status" value="2"/>
</dbReference>
<organism evidence="2 3">
    <name type="scientific">Edaphobacter modestus</name>
    <dbReference type="NCBI Taxonomy" id="388466"/>
    <lineage>
        <taxon>Bacteria</taxon>
        <taxon>Pseudomonadati</taxon>
        <taxon>Acidobacteriota</taxon>
        <taxon>Terriglobia</taxon>
        <taxon>Terriglobales</taxon>
        <taxon>Acidobacteriaceae</taxon>
        <taxon>Edaphobacter</taxon>
    </lineage>
</organism>
<dbReference type="SUPFAM" id="SSF82714">
    <property type="entry name" value="Multidrug efflux transporter AcrB TolC docking domain, DN and DC subdomains"/>
    <property type="match status" value="2"/>
</dbReference>
<dbReference type="Proteomes" id="UP000292958">
    <property type="component" value="Unassembled WGS sequence"/>
</dbReference>
<gene>
    <name evidence="2" type="ORF">BDD14_0780</name>
</gene>
<keyword evidence="1" id="KW-1133">Transmembrane helix</keyword>
<dbReference type="Gene3D" id="1.20.1640.10">
    <property type="entry name" value="Multidrug efflux transporter AcrB transmembrane domain"/>
    <property type="match status" value="2"/>
</dbReference>
<feature type="transmembrane region" description="Helical" evidence="1">
    <location>
        <begin position="946"/>
        <end position="966"/>
    </location>
</feature>
<dbReference type="GO" id="GO:0005886">
    <property type="term" value="C:plasma membrane"/>
    <property type="evidence" value="ECO:0007669"/>
    <property type="project" value="TreeGrafter"/>
</dbReference>
<comment type="caution">
    <text evidence="2">The sequence shown here is derived from an EMBL/GenBank/DDBJ whole genome shotgun (WGS) entry which is preliminary data.</text>
</comment>
<evidence type="ECO:0000313" key="2">
    <source>
        <dbReference type="EMBL" id="RZU39398.1"/>
    </source>
</evidence>
<dbReference type="SUPFAM" id="SSF82866">
    <property type="entry name" value="Multidrug efflux transporter AcrB transmembrane domain"/>
    <property type="match status" value="2"/>
</dbReference>
<keyword evidence="3" id="KW-1185">Reference proteome</keyword>
<dbReference type="InterPro" id="IPR027463">
    <property type="entry name" value="AcrB_DN_DC_subdom"/>
</dbReference>
<dbReference type="PRINTS" id="PR00702">
    <property type="entry name" value="ACRIFLAVINRP"/>
</dbReference>
<dbReference type="OrthoDB" id="9757876at2"/>
<name>A0A4Q7YPQ9_9BACT</name>
<reference evidence="2 3" key="1">
    <citation type="submission" date="2019-02" db="EMBL/GenBank/DDBJ databases">
        <title>Genomic Encyclopedia of Archaeal and Bacterial Type Strains, Phase II (KMG-II): from individual species to whole genera.</title>
        <authorList>
            <person name="Goeker M."/>
        </authorList>
    </citation>
    <scope>NUCLEOTIDE SEQUENCE [LARGE SCALE GENOMIC DNA]</scope>
    <source>
        <strain evidence="2 3">DSM 18101</strain>
    </source>
</reference>
<dbReference type="AlphaFoldDB" id="A0A4Q7YPQ9"/>
<keyword evidence="1" id="KW-0472">Membrane</keyword>
<dbReference type="Gene3D" id="3.30.70.1320">
    <property type="entry name" value="Multidrug efflux transporter AcrB pore domain like"/>
    <property type="match status" value="1"/>
</dbReference>
<evidence type="ECO:0000256" key="1">
    <source>
        <dbReference type="SAM" id="Phobius"/>
    </source>
</evidence>
<dbReference type="PANTHER" id="PTHR32063">
    <property type="match status" value="1"/>
</dbReference>
<dbReference type="Gene3D" id="3.30.70.1430">
    <property type="entry name" value="Multidrug efflux transporter AcrB pore domain"/>
    <property type="match status" value="2"/>
</dbReference>
<feature type="transmembrane region" description="Helical" evidence="1">
    <location>
        <begin position="987"/>
        <end position="1007"/>
    </location>
</feature>
<feature type="transmembrane region" description="Helical" evidence="1">
    <location>
        <begin position="457"/>
        <end position="476"/>
    </location>
</feature>
<dbReference type="Pfam" id="PF00873">
    <property type="entry name" value="ACR_tran"/>
    <property type="match status" value="1"/>
</dbReference>
<accession>A0A4Q7YPQ9</accession>
<feature type="transmembrane region" description="Helical" evidence="1">
    <location>
        <begin position="916"/>
        <end position="934"/>
    </location>
</feature>
<feature type="transmembrane region" description="Helical" evidence="1">
    <location>
        <begin position="387"/>
        <end position="407"/>
    </location>
</feature>
<dbReference type="RefSeq" id="WP_130417615.1">
    <property type="nucleotide sequence ID" value="NZ_SHKW01000001.1"/>
</dbReference>
<dbReference type="Gene3D" id="3.30.70.1440">
    <property type="entry name" value="Multidrug efflux transporter AcrB pore domain"/>
    <property type="match status" value="1"/>
</dbReference>
<dbReference type="Gene3D" id="3.30.2090.10">
    <property type="entry name" value="Multidrug efflux transporter AcrB TolC docking domain, DN and DC subdomains"/>
    <property type="match status" value="2"/>
</dbReference>
<feature type="transmembrane region" description="Helical" evidence="1">
    <location>
        <begin position="360"/>
        <end position="381"/>
    </location>
</feature>
<feature type="transmembrane region" description="Helical" evidence="1">
    <location>
        <begin position="890"/>
        <end position="909"/>
    </location>
</feature>
<evidence type="ECO:0000313" key="3">
    <source>
        <dbReference type="Proteomes" id="UP000292958"/>
    </source>
</evidence>
<feature type="transmembrane region" description="Helical" evidence="1">
    <location>
        <begin position="428"/>
        <end position="451"/>
    </location>
</feature>
<dbReference type="GO" id="GO:0042910">
    <property type="term" value="F:xenobiotic transmembrane transporter activity"/>
    <property type="evidence" value="ECO:0007669"/>
    <property type="project" value="TreeGrafter"/>
</dbReference>
<protein>
    <submittedName>
        <fullName evidence="2">Multidrug efflux pump subunit AcrB</fullName>
    </submittedName>
</protein>
<dbReference type="InterPro" id="IPR001036">
    <property type="entry name" value="Acrflvin-R"/>
</dbReference>